<dbReference type="AlphaFoldDB" id="A0A2M7X5M6"/>
<accession>A0A2M7X5M6</accession>
<dbReference type="InterPro" id="IPR001173">
    <property type="entry name" value="Glyco_trans_2-like"/>
</dbReference>
<name>A0A2M7X5M6_UNCKA</name>
<dbReference type="Pfam" id="PF02709">
    <property type="entry name" value="Glyco_transf_7C"/>
    <property type="match status" value="1"/>
</dbReference>
<gene>
    <name evidence="4" type="ORF">CO178_00050</name>
</gene>
<dbReference type="InterPro" id="IPR029044">
    <property type="entry name" value="Nucleotide-diphossugar_trans"/>
</dbReference>
<evidence type="ECO:0000259" key="3">
    <source>
        <dbReference type="Pfam" id="PF02709"/>
    </source>
</evidence>
<organism evidence="4 5">
    <name type="scientific">candidate division WWE3 bacterium CG_4_9_14_3_um_filter_34_6</name>
    <dbReference type="NCBI Taxonomy" id="1975079"/>
    <lineage>
        <taxon>Bacteria</taxon>
        <taxon>Katanobacteria</taxon>
    </lineage>
</organism>
<dbReference type="GO" id="GO:0016740">
    <property type="term" value="F:transferase activity"/>
    <property type="evidence" value="ECO:0007669"/>
    <property type="project" value="UniProtKB-KW"/>
</dbReference>
<sequence>MELTKGNLLESTANSNDLILSPVSIIIPCYNSEDTILQTLFSIESQNLNKAYLKNVEVVVVDDGSKVQIFNIIDPYISEFTFKLNMIRLSNNKGLSTARNIGIKAITNDILIFIDSDIILSKNYIKEHVIRSSMIPNAIFISFKENIEKNSELNSIDRIKKGVDASLSCDDLRVNRHIEKGKVGVVKAEKSIDTEILADTNYFKDLGYGRRIGVLDLPSMVIGHNFSTRKKILEEIGGFSNYFKGWGMEDSYFGAKAIANGNFIIPVIATGVYHINHVPRSGSEEKKQKELRKNLKIYKSLITSET</sequence>
<evidence type="ECO:0000313" key="4">
    <source>
        <dbReference type="EMBL" id="PJA41475.1"/>
    </source>
</evidence>
<evidence type="ECO:0008006" key="6">
    <source>
        <dbReference type="Google" id="ProtNLM"/>
    </source>
</evidence>
<dbReference type="PANTHER" id="PTHR43685:SF2">
    <property type="entry name" value="GLYCOSYLTRANSFERASE 2-LIKE DOMAIN-CONTAINING PROTEIN"/>
    <property type="match status" value="1"/>
</dbReference>
<comment type="caution">
    <text evidence="4">The sequence shown here is derived from an EMBL/GenBank/DDBJ whole genome shotgun (WGS) entry which is preliminary data.</text>
</comment>
<reference evidence="5" key="1">
    <citation type="submission" date="2017-09" db="EMBL/GenBank/DDBJ databases">
        <title>Depth-based differentiation of microbial function through sediment-hosted aquifers and enrichment of novel symbionts in the deep terrestrial subsurface.</title>
        <authorList>
            <person name="Probst A.J."/>
            <person name="Ladd B."/>
            <person name="Jarett J.K."/>
            <person name="Geller-Mcgrath D.E."/>
            <person name="Sieber C.M.K."/>
            <person name="Emerson J.B."/>
            <person name="Anantharaman K."/>
            <person name="Thomas B.C."/>
            <person name="Malmstrom R."/>
            <person name="Stieglmeier M."/>
            <person name="Klingl A."/>
            <person name="Woyke T."/>
            <person name="Ryan C.M."/>
            <person name="Banfield J.F."/>
        </authorList>
    </citation>
    <scope>NUCLEOTIDE SEQUENCE [LARGE SCALE GENOMIC DNA]</scope>
</reference>
<dbReference type="Gene3D" id="3.90.550.10">
    <property type="entry name" value="Spore Coat Polysaccharide Biosynthesis Protein SpsA, Chain A"/>
    <property type="match status" value="1"/>
</dbReference>
<dbReference type="InterPro" id="IPR027791">
    <property type="entry name" value="Galactosyl_T_C"/>
</dbReference>
<dbReference type="CDD" id="cd00761">
    <property type="entry name" value="Glyco_tranf_GTA_type"/>
    <property type="match status" value="1"/>
</dbReference>
<feature type="domain" description="Glycosyltransferase 2-like" evidence="2">
    <location>
        <begin position="24"/>
        <end position="129"/>
    </location>
</feature>
<dbReference type="Proteomes" id="UP000230683">
    <property type="component" value="Unassembled WGS sequence"/>
</dbReference>
<proteinExistence type="predicted"/>
<feature type="domain" description="Galactosyltransferase C-terminal" evidence="3">
    <location>
        <begin position="222"/>
        <end position="264"/>
    </location>
</feature>
<dbReference type="Pfam" id="PF00535">
    <property type="entry name" value="Glycos_transf_2"/>
    <property type="match status" value="1"/>
</dbReference>
<dbReference type="EMBL" id="PFWY01000003">
    <property type="protein sequence ID" value="PJA41475.1"/>
    <property type="molecule type" value="Genomic_DNA"/>
</dbReference>
<evidence type="ECO:0000313" key="5">
    <source>
        <dbReference type="Proteomes" id="UP000230683"/>
    </source>
</evidence>
<protein>
    <recommendedName>
        <fullName evidence="6">Glycosyltransferase 2-like domain-containing protein</fullName>
    </recommendedName>
</protein>
<dbReference type="SUPFAM" id="SSF53448">
    <property type="entry name" value="Nucleotide-diphospho-sugar transferases"/>
    <property type="match status" value="1"/>
</dbReference>
<evidence type="ECO:0000259" key="2">
    <source>
        <dbReference type="Pfam" id="PF00535"/>
    </source>
</evidence>
<dbReference type="InterPro" id="IPR050834">
    <property type="entry name" value="Glycosyltransf_2"/>
</dbReference>
<keyword evidence="1" id="KW-0808">Transferase</keyword>
<dbReference type="PANTHER" id="PTHR43685">
    <property type="entry name" value="GLYCOSYLTRANSFERASE"/>
    <property type="match status" value="1"/>
</dbReference>
<evidence type="ECO:0000256" key="1">
    <source>
        <dbReference type="ARBA" id="ARBA00022679"/>
    </source>
</evidence>